<comment type="caution">
    <text evidence="1">The sequence shown here is derived from an EMBL/GenBank/DDBJ whole genome shotgun (WGS) entry which is preliminary data.</text>
</comment>
<accession>A0AC61QM80</accession>
<protein>
    <submittedName>
        <fullName evidence="1">HAD family hydrolase</fullName>
    </submittedName>
</protein>
<organism evidence="1 2">
    <name type="scientific">Palleniella muris</name>
    <dbReference type="NCBI Taxonomy" id="3038145"/>
    <lineage>
        <taxon>Bacteria</taxon>
        <taxon>Pseudomonadati</taxon>
        <taxon>Bacteroidota</taxon>
        <taxon>Bacteroidia</taxon>
        <taxon>Bacteroidales</taxon>
        <taxon>Prevotellaceae</taxon>
        <taxon>Palleniella</taxon>
    </lineage>
</organism>
<evidence type="ECO:0000313" key="2">
    <source>
        <dbReference type="Proteomes" id="UP000308886"/>
    </source>
</evidence>
<keyword evidence="1" id="KW-0378">Hydrolase</keyword>
<sequence length="105" mass="11517">MENLLETLGIATYISHICGEQDVANKKPAPDMALHILEKTSTKPMDAIVVGDTVFDIQMGKSAGCRTCAVTYGNHSEGKLITSHPDYMISDFIDLFKIVDNEARD</sequence>
<name>A0AC61QM80_9BACT</name>
<gene>
    <name evidence="1" type="ORF">E5358_12895</name>
</gene>
<dbReference type="EMBL" id="SRZC01000026">
    <property type="protein sequence ID" value="TGX80428.1"/>
    <property type="molecule type" value="Genomic_DNA"/>
</dbReference>
<evidence type="ECO:0000313" key="1">
    <source>
        <dbReference type="EMBL" id="TGX80428.1"/>
    </source>
</evidence>
<proteinExistence type="predicted"/>
<dbReference type="Proteomes" id="UP000308886">
    <property type="component" value="Unassembled WGS sequence"/>
</dbReference>
<keyword evidence="2" id="KW-1185">Reference proteome</keyword>
<reference evidence="1" key="1">
    <citation type="submission" date="2019-04" db="EMBL/GenBank/DDBJ databases">
        <title>Microbes associate with the intestines of laboratory mice.</title>
        <authorList>
            <person name="Navarre W."/>
            <person name="Wong E."/>
            <person name="Huang K."/>
            <person name="Tropini C."/>
            <person name="Ng K."/>
            <person name="Yu B."/>
        </authorList>
    </citation>
    <scope>NUCLEOTIDE SEQUENCE</scope>
    <source>
        <strain evidence="1">NM73_A23</strain>
    </source>
</reference>